<sequence length="240" mass="27239">MLGFSLLVCSLIFLSRADDSLNEENVPTIFSKKYCVRRLDRCDLTEPREIFRSDAEGFALNFTTAGNDKLCRLANEVMLCMTSVAHIPGCREYAERYVLPFEVVQSLEQSLCHGQGRQDLDALASCMNNKQIQLHYYGEVKELYGFISGLDHCHRSMSRREGGPLFDREGGELLEQEIKDAICRAFTKMLKELPRLTMQLCGQTTMSAVLRVMRSVSIVQGHSSELFPLSDQCRFMGNNQ</sequence>
<gene>
    <name evidence="2" type="ORF">FSP39_018773</name>
</gene>
<proteinExistence type="predicted"/>
<feature type="chain" id="PRO_5041696290" description="Secreted protein" evidence="1">
    <location>
        <begin position="18"/>
        <end position="240"/>
    </location>
</feature>
<dbReference type="Proteomes" id="UP001186944">
    <property type="component" value="Unassembled WGS sequence"/>
</dbReference>
<dbReference type="AlphaFoldDB" id="A0AA89C829"/>
<protein>
    <recommendedName>
        <fullName evidence="4">Secreted protein</fullName>
    </recommendedName>
</protein>
<feature type="signal peptide" evidence="1">
    <location>
        <begin position="1"/>
        <end position="17"/>
    </location>
</feature>
<reference evidence="2" key="1">
    <citation type="submission" date="2019-08" db="EMBL/GenBank/DDBJ databases">
        <title>The improved chromosome-level genome for the pearl oyster Pinctada fucata martensii using PacBio sequencing and Hi-C.</title>
        <authorList>
            <person name="Zheng Z."/>
        </authorList>
    </citation>
    <scope>NUCLEOTIDE SEQUENCE</scope>
    <source>
        <strain evidence="2">ZZ-2019</strain>
        <tissue evidence="2">Adductor muscle</tissue>
    </source>
</reference>
<accession>A0AA89C829</accession>
<organism evidence="2 3">
    <name type="scientific">Pinctada imbricata</name>
    <name type="common">Atlantic pearl-oyster</name>
    <name type="synonym">Pinctada martensii</name>
    <dbReference type="NCBI Taxonomy" id="66713"/>
    <lineage>
        <taxon>Eukaryota</taxon>
        <taxon>Metazoa</taxon>
        <taxon>Spiralia</taxon>
        <taxon>Lophotrochozoa</taxon>
        <taxon>Mollusca</taxon>
        <taxon>Bivalvia</taxon>
        <taxon>Autobranchia</taxon>
        <taxon>Pteriomorphia</taxon>
        <taxon>Pterioida</taxon>
        <taxon>Pterioidea</taxon>
        <taxon>Pteriidae</taxon>
        <taxon>Pinctada</taxon>
    </lineage>
</organism>
<name>A0AA89C829_PINIB</name>
<keyword evidence="3" id="KW-1185">Reference proteome</keyword>
<evidence type="ECO:0000256" key="1">
    <source>
        <dbReference type="SAM" id="SignalP"/>
    </source>
</evidence>
<evidence type="ECO:0008006" key="4">
    <source>
        <dbReference type="Google" id="ProtNLM"/>
    </source>
</evidence>
<evidence type="ECO:0000313" key="3">
    <source>
        <dbReference type="Proteomes" id="UP001186944"/>
    </source>
</evidence>
<keyword evidence="1" id="KW-0732">Signal</keyword>
<dbReference type="EMBL" id="VSWD01000005">
    <property type="protein sequence ID" value="KAK3103368.1"/>
    <property type="molecule type" value="Genomic_DNA"/>
</dbReference>
<comment type="caution">
    <text evidence="2">The sequence shown here is derived from an EMBL/GenBank/DDBJ whole genome shotgun (WGS) entry which is preliminary data.</text>
</comment>
<evidence type="ECO:0000313" key="2">
    <source>
        <dbReference type="EMBL" id="KAK3103368.1"/>
    </source>
</evidence>